<sequence length="490" mass="54970">MRCGFASAQEVRDDRPTTVRLAPATLTIGSIPANQWRKPASADPTWQLNLYSFVWLRPVAKRAFDDGQTKALARMVAQVDAFYVQNPDTGKSVRGWDEGSSLRRLENLNCLYSLTYDPRLAKRMGQEVALQFGPRYYGPPRHPVHNHGLMANLQVKRAGQLLGRKDWVERAKTRIRSEADLAFSAQGTSMEQSAAYHIVNRNMWLTAAYRLAEIDEKDPIARQIRAQMDKATVVGRWLTEPDGDLVQIGDSRRTAGLEPEGTERATAFRDDEAGLLVGRWSWTDPQTSYYTLRYGPPRWAHGHHDKAAVTWSTAGTRVLVGPGYYSYDWSNPYAVRARTLQAHNAAWAAGRKFNGRANATLRTAGSSRDIHRFTMRDKVYGVAHTRHVQIAGPAKRLIVKDTYPGKTVVRQSWHLDTKWQLFNQRGKTLNFVHPDGKRLALTTSGGFVSSSRGKTRPVAGWNHPTTGSRIANWEIVTGGTGTVTTTFQVR</sequence>
<dbReference type="Gene3D" id="2.70.98.70">
    <property type="match status" value="1"/>
</dbReference>
<evidence type="ECO:0000259" key="2">
    <source>
        <dbReference type="Pfam" id="PF07940"/>
    </source>
</evidence>
<feature type="domain" description="Heparinase II/III-like C-terminal" evidence="2">
    <location>
        <begin position="288"/>
        <end position="469"/>
    </location>
</feature>
<proteinExistence type="predicted"/>
<name>A0ABQ6IK19_9MICO</name>
<evidence type="ECO:0000313" key="3">
    <source>
        <dbReference type="EMBL" id="GMA38195.1"/>
    </source>
</evidence>
<dbReference type="Pfam" id="PF07940">
    <property type="entry name" value="Hepar_II_III_C"/>
    <property type="match status" value="1"/>
</dbReference>
<protein>
    <recommendedName>
        <fullName evidence="2">Heparinase II/III-like C-terminal domain-containing protein</fullName>
    </recommendedName>
</protein>
<dbReference type="Proteomes" id="UP001157126">
    <property type="component" value="Unassembled WGS sequence"/>
</dbReference>
<reference evidence="4" key="1">
    <citation type="journal article" date="2019" name="Int. J. Syst. Evol. Microbiol.">
        <title>The Global Catalogue of Microorganisms (GCM) 10K type strain sequencing project: providing services to taxonomists for standard genome sequencing and annotation.</title>
        <authorList>
            <consortium name="The Broad Institute Genomics Platform"/>
            <consortium name="The Broad Institute Genome Sequencing Center for Infectious Disease"/>
            <person name="Wu L."/>
            <person name="Ma J."/>
        </authorList>
    </citation>
    <scope>NUCLEOTIDE SEQUENCE [LARGE SCALE GENOMIC DNA]</scope>
    <source>
        <strain evidence="4">NBRC 113072</strain>
    </source>
</reference>
<gene>
    <name evidence="3" type="ORF">GCM10025883_02400</name>
</gene>
<dbReference type="SUPFAM" id="SSF48230">
    <property type="entry name" value="Chondroitin AC/alginate lyase"/>
    <property type="match status" value="1"/>
</dbReference>
<accession>A0ABQ6IK19</accession>
<dbReference type="InterPro" id="IPR012480">
    <property type="entry name" value="Hepar_II_III_C"/>
</dbReference>
<organism evidence="3 4">
    <name type="scientific">Mobilicoccus caccae</name>
    <dbReference type="NCBI Taxonomy" id="1859295"/>
    <lineage>
        <taxon>Bacteria</taxon>
        <taxon>Bacillati</taxon>
        <taxon>Actinomycetota</taxon>
        <taxon>Actinomycetes</taxon>
        <taxon>Micrococcales</taxon>
        <taxon>Dermatophilaceae</taxon>
        <taxon>Mobilicoccus</taxon>
    </lineage>
</organism>
<dbReference type="Gene3D" id="1.50.10.100">
    <property type="entry name" value="Chondroitin AC/alginate lyase"/>
    <property type="match status" value="1"/>
</dbReference>
<dbReference type="EMBL" id="BSUO01000001">
    <property type="protein sequence ID" value="GMA38195.1"/>
    <property type="molecule type" value="Genomic_DNA"/>
</dbReference>
<evidence type="ECO:0000313" key="4">
    <source>
        <dbReference type="Proteomes" id="UP001157126"/>
    </source>
</evidence>
<evidence type="ECO:0000256" key="1">
    <source>
        <dbReference type="ARBA" id="ARBA00004196"/>
    </source>
</evidence>
<comment type="subcellular location">
    <subcellularLocation>
        <location evidence="1">Cell envelope</location>
    </subcellularLocation>
</comment>
<keyword evidence="4" id="KW-1185">Reference proteome</keyword>
<comment type="caution">
    <text evidence="3">The sequence shown here is derived from an EMBL/GenBank/DDBJ whole genome shotgun (WGS) entry which is preliminary data.</text>
</comment>
<dbReference type="InterPro" id="IPR008929">
    <property type="entry name" value="Chondroitin_lyas"/>
</dbReference>